<dbReference type="InterPro" id="IPR048764">
    <property type="entry name" value="PylC_N"/>
</dbReference>
<feature type="domain" description="ATP-grasp" evidence="5">
    <location>
        <begin position="94"/>
        <end position="277"/>
    </location>
</feature>
<gene>
    <name evidence="6" type="ORF">B2M23_05180</name>
</gene>
<dbReference type="PROSITE" id="PS50975">
    <property type="entry name" value="ATP_GRASP"/>
    <property type="match status" value="1"/>
</dbReference>
<evidence type="ECO:0000256" key="2">
    <source>
        <dbReference type="ARBA" id="ARBA00022741"/>
    </source>
</evidence>
<dbReference type="RefSeq" id="WP_038352112.1">
    <property type="nucleotide sequence ID" value="NZ_CP019962.1"/>
</dbReference>
<reference evidence="7" key="1">
    <citation type="journal article" date="2017" name="Sci. Rep.">
        <title>Determination of the Genome and Primary Transcriptome of Syngas Fermenting Eubacterium limosum ATCC 8486.</title>
        <authorList>
            <person name="Song Y."/>
            <person name="Shin J."/>
            <person name="Jeong Y."/>
            <person name="Jin S."/>
            <person name="Lee J.K."/>
            <person name="Kim D.R."/>
            <person name="Kim S.C."/>
            <person name="Cho S."/>
            <person name="Cho B.K."/>
        </authorList>
    </citation>
    <scope>NUCLEOTIDE SEQUENCE [LARGE SCALE GENOMIC DNA]</scope>
    <source>
        <strain evidence="7">ATCC 8486</strain>
    </source>
</reference>
<evidence type="ECO:0000256" key="1">
    <source>
        <dbReference type="ARBA" id="ARBA00022598"/>
    </source>
</evidence>
<keyword evidence="1 6" id="KW-0436">Ligase</keyword>
<dbReference type="GO" id="GO:0016874">
    <property type="term" value="F:ligase activity"/>
    <property type="evidence" value="ECO:0007669"/>
    <property type="project" value="UniProtKB-KW"/>
</dbReference>
<proteinExistence type="predicted"/>
<dbReference type="GO" id="GO:0005524">
    <property type="term" value="F:ATP binding"/>
    <property type="evidence" value="ECO:0007669"/>
    <property type="project" value="UniProtKB-UniRule"/>
</dbReference>
<dbReference type="Proteomes" id="UP000192391">
    <property type="component" value="Chromosome"/>
</dbReference>
<dbReference type="PANTHER" id="PTHR43055">
    <property type="entry name" value="FORMATE-DEPENDENT PHOSPHORIBOSYLGLYCINAMIDE FORMYLTRANSFERASE"/>
    <property type="match status" value="1"/>
</dbReference>
<dbReference type="Gene3D" id="3.30.470.20">
    <property type="entry name" value="ATP-grasp fold, B domain"/>
    <property type="match status" value="1"/>
</dbReference>
<dbReference type="PANTHER" id="PTHR43055:SF1">
    <property type="entry name" value="FORMATE-DEPENDENT PHOSPHORIBOSYLGLYCINAMIDE FORMYLTRANSFERASE"/>
    <property type="match status" value="1"/>
</dbReference>
<dbReference type="Gene3D" id="3.40.50.720">
    <property type="entry name" value="NAD(P)-binding Rossmann-like Domain"/>
    <property type="match status" value="1"/>
</dbReference>
<dbReference type="GO" id="GO:0005829">
    <property type="term" value="C:cytosol"/>
    <property type="evidence" value="ECO:0007669"/>
    <property type="project" value="TreeGrafter"/>
</dbReference>
<keyword evidence="3 4" id="KW-0067">ATP-binding</keyword>
<evidence type="ECO:0000256" key="4">
    <source>
        <dbReference type="PROSITE-ProRule" id="PRU00409"/>
    </source>
</evidence>
<sequence>MVVLIIGGKLQGTEAVYLAKKAGYRTWLVDKNVMAPASKLCDKFFCIDALERRTMLKLYRNADIVIPAVENKAVLEALGRYSAAAGTPLVFDAQAYALSSSKRKSDRFFMENKIPAPKPYPGCAYPVIVKPSGRSGSEGVAKLYSEKELEACPCYLSGDYVIQEYLEGRSFSIEVIGRGSSYNMLQVTEIIVDSRYDCKQVVAPAMISEEIEASFYQIALNLAEALKINGIFDIEVILDNGQLKVLEIDARLPSQTPISVYHSTGVNMVGLMADAALGRVKPVHVRARRVCLLQQVTVTPDGATILGERIMADAGPLSVIRGFFGADEALTDYSAEKNCWEATLIITGKTETHARARLAQVMKNIRKSTRESELQEAIG</sequence>
<dbReference type="InterPro" id="IPR003806">
    <property type="entry name" value="ATP-grasp_PylC-type"/>
</dbReference>
<dbReference type="SUPFAM" id="SSF56059">
    <property type="entry name" value="Glutathione synthetase ATP-binding domain-like"/>
    <property type="match status" value="1"/>
</dbReference>
<dbReference type="EMBL" id="CP019962">
    <property type="protein sequence ID" value="ARD64972.1"/>
    <property type="molecule type" value="Genomic_DNA"/>
</dbReference>
<dbReference type="Pfam" id="PF02655">
    <property type="entry name" value="ATP-grasp_3"/>
    <property type="match status" value="1"/>
</dbReference>
<dbReference type="SUPFAM" id="SSF52440">
    <property type="entry name" value="PreATP-grasp domain"/>
    <property type="match status" value="1"/>
</dbReference>
<evidence type="ECO:0000259" key="5">
    <source>
        <dbReference type="PROSITE" id="PS50975"/>
    </source>
</evidence>
<dbReference type="AlphaFoldDB" id="A0AAC9QSR3"/>
<dbReference type="GO" id="GO:0046872">
    <property type="term" value="F:metal ion binding"/>
    <property type="evidence" value="ECO:0007669"/>
    <property type="project" value="InterPro"/>
</dbReference>
<evidence type="ECO:0000313" key="6">
    <source>
        <dbReference type="EMBL" id="ARD64972.1"/>
    </source>
</evidence>
<keyword evidence="2 4" id="KW-0547">Nucleotide-binding</keyword>
<organism evidence="6 7">
    <name type="scientific">Eubacterium limosum</name>
    <dbReference type="NCBI Taxonomy" id="1736"/>
    <lineage>
        <taxon>Bacteria</taxon>
        <taxon>Bacillati</taxon>
        <taxon>Bacillota</taxon>
        <taxon>Clostridia</taxon>
        <taxon>Eubacteriales</taxon>
        <taxon>Eubacteriaceae</taxon>
        <taxon>Eubacterium</taxon>
    </lineage>
</organism>
<dbReference type="Pfam" id="PF21360">
    <property type="entry name" value="PylC-like_N"/>
    <property type="match status" value="1"/>
</dbReference>
<dbReference type="GO" id="GO:0071524">
    <property type="term" value="P:pyrrolysine biosynthetic process"/>
    <property type="evidence" value="ECO:0007669"/>
    <property type="project" value="InterPro"/>
</dbReference>
<dbReference type="InterPro" id="IPR023890">
    <property type="entry name" value="Pyrrolys_PylC"/>
</dbReference>
<accession>A0AAC9QSR3</accession>
<name>A0AAC9QSR3_EUBLI</name>
<evidence type="ECO:0000256" key="3">
    <source>
        <dbReference type="ARBA" id="ARBA00022840"/>
    </source>
</evidence>
<dbReference type="KEGG" id="elim:B2M23_05180"/>
<evidence type="ECO:0000313" key="7">
    <source>
        <dbReference type="Proteomes" id="UP000192391"/>
    </source>
</evidence>
<dbReference type="InterPro" id="IPR016185">
    <property type="entry name" value="PreATP-grasp_dom_sf"/>
</dbReference>
<dbReference type="NCBIfam" id="TIGR03909">
    <property type="entry name" value="pyrrolys_PylC"/>
    <property type="match status" value="1"/>
</dbReference>
<dbReference type="InterPro" id="IPR011761">
    <property type="entry name" value="ATP-grasp"/>
</dbReference>
<protein>
    <submittedName>
        <fullName evidence="6">3-methylornithine--L-lysine ligase PylC</fullName>
    </submittedName>
</protein>